<keyword evidence="13" id="KW-1185">Reference proteome</keyword>
<accession>A0A9D3N3I4</accession>
<proteinExistence type="inferred from homology"/>
<feature type="region of interest" description="Disordered" evidence="11">
    <location>
        <begin position="263"/>
        <end position="319"/>
    </location>
</feature>
<feature type="compositionally biased region" description="Basic and acidic residues" evidence="11">
    <location>
        <begin position="300"/>
        <end position="319"/>
    </location>
</feature>
<dbReference type="Proteomes" id="UP000824219">
    <property type="component" value="Linkage Group LG26"/>
</dbReference>
<dbReference type="InterPro" id="IPR047873">
    <property type="entry name" value="Ribosomal_uL16"/>
</dbReference>
<dbReference type="InterPro" id="IPR025212">
    <property type="entry name" value="CAD_CENP-Q"/>
</dbReference>
<dbReference type="InterPro" id="IPR036920">
    <property type="entry name" value="Ribosomal_uL16_sf"/>
</dbReference>
<keyword evidence="6 9" id="KW-0687">Ribonucleoprotein</keyword>
<evidence type="ECO:0000256" key="9">
    <source>
        <dbReference type="RuleBase" id="RU004413"/>
    </source>
</evidence>
<comment type="subcellular location">
    <subcellularLocation>
        <location evidence="1">Mitochondrion</location>
    </subcellularLocation>
</comment>
<evidence type="ECO:0000313" key="12">
    <source>
        <dbReference type="EMBL" id="KAG7315683.1"/>
    </source>
</evidence>
<evidence type="ECO:0000256" key="7">
    <source>
        <dbReference type="ARBA" id="ARBA00035302"/>
    </source>
</evidence>
<evidence type="ECO:0000256" key="5">
    <source>
        <dbReference type="ARBA" id="ARBA00023128"/>
    </source>
</evidence>
<keyword evidence="3" id="KW-0809">Transit peptide</keyword>
<evidence type="ECO:0000256" key="3">
    <source>
        <dbReference type="ARBA" id="ARBA00022946"/>
    </source>
</evidence>
<protein>
    <recommendedName>
        <fullName evidence="7">Large ribosomal subunit protein uL16m</fullName>
    </recommendedName>
    <alternativeName>
        <fullName evidence="8">39S ribosomal protein L16, mitochondrial</fullName>
    </alternativeName>
</protein>
<dbReference type="GO" id="GO:0005762">
    <property type="term" value="C:mitochondrial large ribosomal subunit"/>
    <property type="evidence" value="ECO:0007669"/>
    <property type="project" value="TreeGrafter"/>
</dbReference>
<dbReference type="GO" id="GO:0032543">
    <property type="term" value="P:mitochondrial translation"/>
    <property type="evidence" value="ECO:0007669"/>
    <property type="project" value="TreeGrafter"/>
</dbReference>
<dbReference type="SUPFAM" id="SSF54686">
    <property type="entry name" value="Ribosomal protein L16p/L10e"/>
    <property type="match status" value="1"/>
</dbReference>
<evidence type="ECO:0000256" key="11">
    <source>
        <dbReference type="SAM" id="MobiDB-lite"/>
    </source>
</evidence>
<organism evidence="12 13">
    <name type="scientific">Hemibagrus wyckioides</name>
    <dbReference type="NCBI Taxonomy" id="337641"/>
    <lineage>
        <taxon>Eukaryota</taxon>
        <taxon>Metazoa</taxon>
        <taxon>Chordata</taxon>
        <taxon>Craniata</taxon>
        <taxon>Vertebrata</taxon>
        <taxon>Euteleostomi</taxon>
        <taxon>Actinopterygii</taxon>
        <taxon>Neopterygii</taxon>
        <taxon>Teleostei</taxon>
        <taxon>Ostariophysi</taxon>
        <taxon>Siluriformes</taxon>
        <taxon>Bagridae</taxon>
        <taxon>Hemibagrus</taxon>
    </lineage>
</organism>
<dbReference type="Pfam" id="PF00252">
    <property type="entry name" value="Ribosomal_L16"/>
    <property type="match status" value="1"/>
</dbReference>
<evidence type="ECO:0000256" key="6">
    <source>
        <dbReference type="ARBA" id="ARBA00023274"/>
    </source>
</evidence>
<evidence type="ECO:0000313" key="13">
    <source>
        <dbReference type="Proteomes" id="UP000824219"/>
    </source>
</evidence>
<dbReference type="InterPro" id="IPR000114">
    <property type="entry name" value="Ribosomal_uL16_bact-type"/>
</dbReference>
<dbReference type="EMBL" id="JAHKSW010000026">
    <property type="protein sequence ID" value="KAG7315683.1"/>
    <property type="molecule type" value="Genomic_DNA"/>
</dbReference>
<dbReference type="GO" id="GO:0003735">
    <property type="term" value="F:structural constituent of ribosome"/>
    <property type="evidence" value="ECO:0007669"/>
    <property type="project" value="InterPro"/>
</dbReference>
<dbReference type="PANTHER" id="PTHR12220">
    <property type="entry name" value="50S/60S RIBOSOMAL PROTEIN L16"/>
    <property type="match status" value="1"/>
</dbReference>
<gene>
    <name evidence="12" type="ORF">KOW79_020549</name>
</gene>
<evidence type="ECO:0000256" key="2">
    <source>
        <dbReference type="ARBA" id="ARBA00008931"/>
    </source>
</evidence>
<evidence type="ECO:0000256" key="8">
    <source>
        <dbReference type="ARBA" id="ARBA00035440"/>
    </source>
</evidence>
<comment type="caution">
    <text evidence="12">The sequence shown here is derived from an EMBL/GenBank/DDBJ whole genome shotgun (WGS) entry which is preliminary data.</text>
</comment>
<evidence type="ECO:0000256" key="10">
    <source>
        <dbReference type="SAM" id="Coils"/>
    </source>
</evidence>
<dbReference type="PANTHER" id="PTHR12220:SF13">
    <property type="entry name" value="LARGE RIBOSOMAL SUBUNIT PROTEIN UL16M"/>
    <property type="match status" value="1"/>
</dbReference>
<keyword evidence="5" id="KW-0496">Mitochondrion</keyword>
<dbReference type="AlphaFoldDB" id="A0A9D3N3I4"/>
<keyword evidence="10" id="KW-0175">Coiled coil</keyword>
<dbReference type="CDD" id="cd01433">
    <property type="entry name" value="Ribosomal_L16_L10e"/>
    <property type="match status" value="1"/>
</dbReference>
<dbReference type="OrthoDB" id="268521at2759"/>
<dbReference type="GO" id="GO:0005743">
    <property type="term" value="C:mitochondrial inner membrane"/>
    <property type="evidence" value="ECO:0007669"/>
    <property type="project" value="UniProtKB-ARBA"/>
</dbReference>
<dbReference type="Gene3D" id="3.90.1170.10">
    <property type="entry name" value="Ribosomal protein L10e/L16"/>
    <property type="match status" value="1"/>
</dbReference>
<dbReference type="GO" id="GO:0019843">
    <property type="term" value="F:rRNA binding"/>
    <property type="evidence" value="ECO:0007669"/>
    <property type="project" value="InterPro"/>
</dbReference>
<sequence>MFSVFRRVLSGLASRTLESPAILQQHHLKVLSAGMKTYDVPPDYSDVVLLEKPKLKFLNKVPNLKKAKKEMKKLRDIQGPANTANTFRWGQYGILAMGGGYLHWGHMEMIRLTINRRMDSRTTFARWRINAPYKPITRKGLGQRMGGGKGAIDHYVTPVKCGRLIVEVGGHLELGEVESVLKEVAKKLPFPAMVVSRESLAAMQQEQAERETNNQNPWTFERIVRSNMLGIRKVISPFDLHNHGRYTGKFFNPERPRTRLLLHKMKPARGSSRASTRGPKGAGRTGKHLQQKPLPDGESAQDKARKKAPAELRKVKGQEKWKPLDKSSIMILDNMLSLSILSVLTMKSKEKEESQRHLNSLKDQFLAKCSQLPVPPQKHGNLMQVSQQFHTENQKVNQGKKKLEALEESSQVVVSQLEQLQGKMDCLEHECRSMRDKLEEEELNAQKFIQLTEQAVLHLPALPRYPENEPTLQEIIMKVVPDPKAVMKALQKRKVTGNVNAFLELAHKQTDHL</sequence>
<dbReference type="InterPro" id="IPR016180">
    <property type="entry name" value="Ribosomal_uL16_dom"/>
</dbReference>
<dbReference type="PRINTS" id="PR00060">
    <property type="entry name" value="RIBOSOMALL16"/>
</dbReference>
<keyword evidence="4 9" id="KW-0689">Ribosomal protein</keyword>
<dbReference type="Pfam" id="PF13094">
    <property type="entry name" value="CENP-Q"/>
    <property type="match status" value="1"/>
</dbReference>
<evidence type="ECO:0000256" key="4">
    <source>
        <dbReference type="ARBA" id="ARBA00022980"/>
    </source>
</evidence>
<name>A0A9D3N3I4_9TELE</name>
<evidence type="ECO:0000256" key="1">
    <source>
        <dbReference type="ARBA" id="ARBA00004173"/>
    </source>
</evidence>
<dbReference type="FunFam" id="3.90.1170.10:FF:000005">
    <property type="entry name" value="39S ribosomal protein L16, mitochondrial"/>
    <property type="match status" value="1"/>
</dbReference>
<comment type="similarity">
    <text evidence="2 9">Belongs to the universal ribosomal protein uL16 family.</text>
</comment>
<reference evidence="12 13" key="1">
    <citation type="submission" date="2021-06" db="EMBL/GenBank/DDBJ databases">
        <title>Chromosome-level genome assembly of the red-tail catfish (Hemibagrus wyckioides).</title>
        <authorList>
            <person name="Shao F."/>
        </authorList>
    </citation>
    <scope>NUCLEOTIDE SEQUENCE [LARGE SCALE GENOMIC DNA]</scope>
    <source>
        <strain evidence="12">EC202008001</strain>
        <tissue evidence="12">Blood</tissue>
    </source>
</reference>
<feature type="coiled-coil region" evidence="10">
    <location>
        <begin position="403"/>
        <end position="444"/>
    </location>
</feature>